<dbReference type="Gene3D" id="2.170.130.10">
    <property type="entry name" value="TonB-dependent receptor, plug domain"/>
    <property type="match status" value="1"/>
</dbReference>
<dbReference type="InterPro" id="IPR000531">
    <property type="entry name" value="Beta-barrel_TonB"/>
</dbReference>
<dbReference type="GO" id="GO:0006811">
    <property type="term" value="P:monoatomic ion transport"/>
    <property type="evidence" value="ECO:0007669"/>
    <property type="project" value="UniProtKB-KW"/>
</dbReference>
<comment type="similarity">
    <text evidence="10 11">Belongs to the TonB-dependent receptor family.</text>
</comment>
<evidence type="ECO:0000256" key="11">
    <source>
        <dbReference type="RuleBase" id="RU003357"/>
    </source>
</evidence>
<feature type="chain" id="PRO_5038095070" description="TonB-dependent receptor" evidence="12">
    <location>
        <begin position="44"/>
        <end position="629"/>
    </location>
</feature>
<keyword evidence="4 10" id="KW-0812">Transmembrane</keyword>
<proteinExistence type="inferred from homology"/>
<evidence type="ECO:0000256" key="5">
    <source>
        <dbReference type="ARBA" id="ARBA00022729"/>
    </source>
</evidence>
<keyword evidence="3 10" id="KW-1134">Transmembrane beta strand</keyword>
<keyword evidence="9 10" id="KW-0998">Cell outer membrane</keyword>
<sequence length="629" mass="67466">MRISPTTAPAARPATPTPALSALATRTALLCAVAAPMAGPALAQTAFQLDEVVFSANRFPTLRTATGSAITVVGREEIVAAGRFQLSDVLARQPGVTAVQQGPLGTLTQLRIRGNEPRYVATFIDGIRVDDPSLIRSEFDFGALGGTDIGRVEILRGSQSALWGGSAVAGVINIETLGALEDGITQTAEIEGGSFRTLGLRYGFGQRTERGEMALNLSFVRSDGFSAADENDGATEDDGFRARRVGFSLRHAISDAVTLGASGFAQASDGDYDQGFPIGDAPNTTRRREAGARVFAEFATGAGTQEVGISRYRVSRRFVTRPPDFPSDNTYVGERTRIDWLGSTELSAATTLVYGADWEREAYDQSGNFGAFDSSTRIAGAFVQALVVPLDGVNLQASARVDDHSRFGRFTSGRLAGAWMVADTVTLRGSVANGFRAPSNFELFSDFGDPTLEPERSRSLELGADLRLGAAGFGITVFDLRLSNAIDFAGSSYSNVPGQSRRRGVELTADLMVGDRWTLGGNYTFTDARDRAGERSWRVPRHDLALSAEVLLTDRLRHTTTLQALGGRLDNGGKPMPGFGVVNTRFAYALTDRAELTVRIDNLLDRQYQLVQGYGTSDRALYVGLSSRF</sequence>
<dbReference type="Pfam" id="PF00593">
    <property type="entry name" value="TonB_dep_Rec_b-barrel"/>
    <property type="match status" value="1"/>
</dbReference>
<evidence type="ECO:0000256" key="2">
    <source>
        <dbReference type="ARBA" id="ARBA00022448"/>
    </source>
</evidence>
<comment type="caution">
    <text evidence="15">The sequence shown here is derived from an EMBL/GenBank/DDBJ whole genome shotgun (WGS) entry which is preliminary data.</text>
</comment>
<dbReference type="InterPro" id="IPR037066">
    <property type="entry name" value="Plug_dom_sf"/>
</dbReference>
<reference evidence="15" key="2">
    <citation type="journal article" date="2020" name="Microorganisms">
        <title>Osmotic Adaptation and Compatible Solute Biosynthesis of Phototrophic Bacteria as Revealed from Genome Analyses.</title>
        <authorList>
            <person name="Imhoff J.F."/>
            <person name="Rahn T."/>
            <person name="Kunzel S."/>
            <person name="Keller A."/>
            <person name="Neulinger S.C."/>
        </authorList>
    </citation>
    <scope>NUCLEOTIDE SEQUENCE</scope>
    <source>
        <strain evidence="15">LMG 28126</strain>
    </source>
</reference>
<organism evidence="15 16">
    <name type="scientific">Rhodobaculum claviforme</name>
    <dbReference type="NCBI Taxonomy" id="1549854"/>
    <lineage>
        <taxon>Bacteria</taxon>
        <taxon>Pseudomonadati</taxon>
        <taxon>Pseudomonadota</taxon>
        <taxon>Alphaproteobacteria</taxon>
        <taxon>Rhodobacterales</taxon>
        <taxon>Paracoccaceae</taxon>
        <taxon>Rhodobaculum</taxon>
    </lineage>
</organism>
<reference evidence="15" key="1">
    <citation type="submission" date="2017-05" db="EMBL/GenBank/DDBJ databases">
        <authorList>
            <person name="Imhoff J.F."/>
            <person name="Rahn T."/>
            <person name="Kuenzel S."/>
            <person name="Neulinger S.C."/>
        </authorList>
    </citation>
    <scope>NUCLEOTIDE SEQUENCE</scope>
    <source>
        <strain evidence="15">LMG 28126</strain>
    </source>
</reference>
<feature type="domain" description="TonB-dependent receptor plug" evidence="14">
    <location>
        <begin position="66"/>
        <end position="171"/>
    </location>
</feature>
<evidence type="ECO:0000256" key="10">
    <source>
        <dbReference type="PROSITE-ProRule" id="PRU01360"/>
    </source>
</evidence>
<dbReference type="InterPro" id="IPR039426">
    <property type="entry name" value="TonB-dep_rcpt-like"/>
</dbReference>
<evidence type="ECO:0000259" key="14">
    <source>
        <dbReference type="Pfam" id="PF07715"/>
    </source>
</evidence>
<accession>A0A934TMJ3</accession>
<dbReference type="SUPFAM" id="SSF56935">
    <property type="entry name" value="Porins"/>
    <property type="match status" value="1"/>
</dbReference>
<evidence type="ECO:0000256" key="1">
    <source>
        <dbReference type="ARBA" id="ARBA00004571"/>
    </source>
</evidence>
<feature type="domain" description="TonB-dependent receptor-like beta-barrel" evidence="13">
    <location>
        <begin position="195"/>
        <end position="603"/>
    </location>
</feature>
<keyword evidence="16" id="KW-1185">Reference proteome</keyword>
<evidence type="ECO:0000259" key="13">
    <source>
        <dbReference type="Pfam" id="PF00593"/>
    </source>
</evidence>
<evidence type="ECO:0000256" key="7">
    <source>
        <dbReference type="ARBA" id="ARBA00023077"/>
    </source>
</evidence>
<keyword evidence="6" id="KW-0406">Ion transport</keyword>
<dbReference type="EMBL" id="NHSD01000328">
    <property type="protein sequence ID" value="MBK5928864.1"/>
    <property type="molecule type" value="Genomic_DNA"/>
</dbReference>
<evidence type="ECO:0000256" key="9">
    <source>
        <dbReference type="ARBA" id="ARBA00023237"/>
    </source>
</evidence>
<dbReference type="PANTHER" id="PTHR30069">
    <property type="entry name" value="TONB-DEPENDENT OUTER MEMBRANE RECEPTOR"/>
    <property type="match status" value="1"/>
</dbReference>
<dbReference type="Gene3D" id="2.40.170.20">
    <property type="entry name" value="TonB-dependent receptor, beta-barrel domain"/>
    <property type="match status" value="1"/>
</dbReference>
<evidence type="ECO:0000313" key="15">
    <source>
        <dbReference type="EMBL" id="MBK5928864.1"/>
    </source>
</evidence>
<evidence type="ECO:0000256" key="4">
    <source>
        <dbReference type="ARBA" id="ARBA00022692"/>
    </source>
</evidence>
<dbReference type="PANTHER" id="PTHR30069:SF53">
    <property type="entry name" value="COLICIN I RECEPTOR-RELATED"/>
    <property type="match status" value="1"/>
</dbReference>
<evidence type="ECO:0000313" key="16">
    <source>
        <dbReference type="Proteomes" id="UP000706333"/>
    </source>
</evidence>
<feature type="signal peptide" evidence="12">
    <location>
        <begin position="1"/>
        <end position="43"/>
    </location>
</feature>
<dbReference type="InterPro" id="IPR012910">
    <property type="entry name" value="Plug_dom"/>
</dbReference>
<evidence type="ECO:0000256" key="8">
    <source>
        <dbReference type="ARBA" id="ARBA00023136"/>
    </source>
</evidence>
<dbReference type="AlphaFoldDB" id="A0A934TMJ3"/>
<dbReference type="Proteomes" id="UP000706333">
    <property type="component" value="Unassembled WGS sequence"/>
</dbReference>
<keyword evidence="2 10" id="KW-0813">Transport</keyword>
<dbReference type="PROSITE" id="PS52016">
    <property type="entry name" value="TONB_DEPENDENT_REC_3"/>
    <property type="match status" value="1"/>
</dbReference>
<keyword evidence="8 10" id="KW-0472">Membrane</keyword>
<evidence type="ECO:0000256" key="12">
    <source>
        <dbReference type="SAM" id="SignalP"/>
    </source>
</evidence>
<dbReference type="Pfam" id="PF07715">
    <property type="entry name" value="Plug"/>
    <property type="match status" value="1"/>
</dbReference>
<protein>
    <recommendedName>
        <fullName evidence="17">TonB-dependent receptor</fullName>
    </recommendedName>
</protein>
<evidence type="ECO:0000256" key="3">
    <source>
        <dbReference type="ARBA" id="ARBA00022452"/>
    </source>
</evidence>
<dbReference type="InterPro" id="IPR036942">
    <property type="entry name" value="Beta-barrel_TonB_sf"/>
</dbReference>
<dbReference type="CDD" id="cd01347">
    <property type="entry name" value="ligand_gated_channel"/>
    <property type="match status" value="1"/>
</dbReference>
<keyword evidence="7 11" id="KW-0798">TonB box</keyword>
<dbReference type="GO" id="GO:0009279">
    <property type="term" value="C:cell outer membrane"/>
    <property type="evidence" value="ECO:0007669"/>
    <property type="project" value="UniProtKB-SubCell"/>
</dbReference>
<name>A0A934TMJ3_9RHOB</name>
<comment type="subcellular location">
    <subcellularLocation>
        <location evidence="1 10">Cell outer membrane</location>
        <topology evidence="1 10">Multi-pass membrane protein</topology>
    </subcellularLocation>
</comment>
<dbReference type="GO" id="GO:0015889">
    <property type="term" value="P:cobalamin transport"/>
    <property type="evidence" value="ECO:0007669"/>
    <property type="project" value="TreeGrafter"/>
</dbReference>
<evidence type="ECO:0000256" key="6">
    <source>
        <dbReference type="ARBA" id="ARBA00023065"/>
    </source>
</evidence>
<keyword evidence="5 12" id="KW-0732">Signal</keyword>
<gene>
    <name evidence="15" type="ORF">CCR87_16235</name>
</gene>
<evidence type="ECO:0008006" key="17">
    <source>
        <dbReference type="Google" id="ProtNLM"/>
    </source>
</evidence>